<evidence type="ECO:0000313" key="2">
    <source>
        <dbReference type="EMBL" id="PWL38544.1"/>
    </source>
</evidence>
<dbReference type="AlphaFoldDB" id="A0A316KXI5"/>
<keyword evidence="3" id="KW-1185">Reference proteome</keyword>
<evidence type="ECO:0000313" key="3">
    <source>
        <dbReference type="Proteomes" id="UP000245762"/>
    </source>
</evidence>
<reference evidence="2 3" key="1">
    <citation type="submission" date="2018-05" db="EMBL/GenBank/DDBJ databases">
        <title>Complete genome sequence of Flagellimonas aquimarina ECD12 isolated from seaweed Ecklonia cava.</title>
        <authorList>
            <person name="Choi S."/>
            <person name="Seong C."/>
        </authorList>
    </citation>
    <scope>NUCLEOTIDE SEQUENCE [LARGE SCALE GENOMIC DNA]</scope>
    <source>
        <strain evidence="2 3">ECD12</strain>
    </source>
</reference>
<dbReference type="Proteomes" id="UP000245762">
    <property type="component" value="Unassembled WGS sequence"/>
</dbReference>
<proteinExistence type="predicted"/>
<feature type="signal peptide" evidence="1">
    <location>
        <begin position="1"/>
        <end position="21"/>
    </location>
</feature>
<dbReference type="OrthoDB" id="1151021at2"/>
<comment type="caution">
    <text evidence="2">The sequence shown here is derived from an EMBL/GenBank/DDBJ whole genome shotgun (WGS) entry which is preliminary data.</text>
</comment>
<sequence length="196" mass="22748">MKKLFAILLLTILGFSLTSCIDFKVKEKEGTSDIANFNQVEINDEYQVSLPKYMRKTSDLNDDASLQYQNVFKETYVIVIDESKDEFVEIFKDLDEYNDNYSIAENYRDVQLQLFAESMNIEKETTPVSLDINGLDAQMVEIDGKVEGIEDKICYFLSFIEGDKKVYMVMAWTMVSRKNTYRADFENITKSFALIN</sequence>
<organism evidence="2 3">
    <name type="scientific">Flagellimonas aquimarina</name>
    <dbReference type="NCBI Taxonomy" id="2201895"/>
    <lineage>
        <taxon>Bacteria</taxon>
        <taxon>Pseudomonadati</taxon>
        <taxon>Bacteroidota</taxon>
        <taxon>Flavobacteriia</taxon>
        <taxon>Flavobacteriales</taxon>
        <taxon>Flavobacteriaceae</taxon>
        <taxon>Flagellimonas</taxon>
    </lineage>
</organism>
<keyword evidence="1" id="KW-0732">Signal</keyword>
<name>A0A316KXI5_9FLAO</name>
<dbReference type="Gene3D" id="3.40.1000.10">
    <property type="entry name" value="Mog1/PsbP, alpha/beta/alpha sandwich"/>
    <property type="match status" value="1"/>
</dbReference>
<dbReference type="EMBL" id="QGEG01000002">
    <property type="protein sequence ID" value="PWL38544.1"/>
    <property type="molecule type" value="Genomic_DNA"/>
</dbReference>
<dbReference type="RefSeq" id="WP_109662566.1">
    <property type="nucleotide sequence ID" value="NZ_QGEG01000002.1"/>
</dbReference>
<feature type="chain" id="PRO_5016453295" description="Tfp pilus assembly protein, major pilin PilA" evidence="1">
    <location>
        <begin position="22"/>
        <end position="196"/>
    </location>
</feature>
<protein>
    <recommendedName>
        <fullName evidence="4">Tfp pilus assembly protein, major pilin PilA</fullName>
    </recommendedName>
</protein>
<gene>
    <name evidence="2" type="ORF">DKG77_09790</name>
</gene>
<accession>A0A316KXI5</accession>
<evidence type="ECO:0000256" key="1">
    <source>
        <dbReference type="SAM" id="SignalP"/>
    </source>
</evidence>
<dbReference type="PROSITE" id="PS51257">
    <property type="entry name" value="PROKAR_LIPOPROTEIN"/>
    <property type="match status" value="1"/>
</dbReference>
<evidence type="ECO:0008006" key="4">
    <source>
        <dbReference type="Google" id="ProtNLM"/>
    </source>
</evidence>